<keyword evidence="2" id="KW-1185">Reference proteome</keyword>
<dbReference type="PANTHER" id="PTHR34724">
    <property type="entry name" value="OS12G0596101 PROTEIN"/>
    <property type="match status" value="1"/>
</dbReference>
<reference evidence="1 2" key="1">
    <citation type="submission" date="2020-08" db="EMBL/GenBank/DDBJ databases">
        <title>Sequencing the genomes of 1000 actinobacteria strains.</title>
        <authorList>
            <person name="Klenk H.-P."/>
        </authorList>
    </citation>
    <scope>NUCLEOTIDE SEQUENCE [LARGE SCALE GENOMIC DNA]</scope>
    <source>
        <strain evidence="1 2">DSM 22826</strain>
    </source>
</reference>
<sequence length="39" mass="4132">MCKKVTCDTCSKPTWAGCGEHIEDALGDVAAAERCTCAR</sequence>
<comment type="caution">
    <text evidence="1">The sequence shown here is derived from an EMBL/GenBank/DDBJ whole genome shotgun (WGS) entry which is preliminary data.</text>
</comment>
<dbReference type="PANTHER" id="PTHR34724:SF2">
    <property type="entry name" value="OS12G0596101 PROTEIN"/>
    <property type="match status" value="1"/>
</dbReference>
<dbReference type="AlphaFoldDB" id="A0A839QFZ4"/>
<evidence type="ECO:0000313" key="2">
    <source>
        <dbReference type="Proteomes" id="UP000523000"/>
    </source>
</evidence>
<organism evidence="1 2">
    <name type="scientific">Paeniglutamicibacter cryotolerans</name>
    <dbReference type="NCBI Taxonomy" id="670079"/>
    <lineage>
        <taxon>Bacteria</taxon>
        <taxon>Bacillati</taxon>
        <taxon>Actinomycetota</taxon>
        <taxon>Actinomycetes</taxon>
        <taxon>Micrococcales</taxon>
        <taxon>Micrococcaceae</taxon>
        <taxon>Paeniglutamicibacter</taxon>
    </lineage>
</organism>
<name>A0A839QFZ4_9MICC</name>
<dbReference type="EMBL" id="JACHVS010000001">
    <property type="protein sequence ID" value="MBB2994810.1"/>
    <property type="molecule type" value="Genomic_DNA"/>
</dbReference>
<accession>A0A839QFZ4</accession>
<gene>
    <name evidence="1" type="ORF">E9229_001001</name>
</gene>
<protein>
    <submittedName>
        <fullName evidence="1">Uncharacterized protein</fullName>
    </submittedName>
</protein>
<evidence type="ECO:0000313" key="1">
    <source>
        <dbReference type="EMBL" id="MBB2994810.1"/>
    </source>
</evidence>
<dbReference type="Proteomes" id="UP000523000">
    <property type="component" value="Unassembled WGS sequence"/>
</dbReference>
<proteinExistence type="predicted"/>